<feature type="transmembrane region" description="Helical" evidence="6">
    <location>
        <begin position="437"/>
        <end position="455"/>
    </location>
</feature>
<gene>
    <name evidence="8" type="ORF">GALL_106030</name>
</gene>
<feature type="transmembrane region" description="Helical" evidence="6">
    <location>
        <begin position="247"/>
        <end position="266"/>
    </location>
</feature>
<dbReference type="InterPro" id="IPR051533">
    <property type="entry name" value="WaaL-like"/>
</dbReference>
<keyword evidence="3 6" id="KW-1133">Transmembrane helix</keyword>
<keyword evidence="2 6" id="KW-0812">Transmembrane</keyword>
<feature type="transmembrane region" description="Helical" evidence="6">
    <location>
        <begin position="137"/>
        <end position="157"/>
    </location>
</feature>
<reference evidence="8" key="1">
    <citation type="submission" date="2016-10" db="EMBL/GenBank/DDBJ databases">
        <title>Sequence of Gallionella enrichment culture.</title>
        <authorList>
            <person name="Poehlein A."/>
            <person name="Muehling M."/>
            <person name="Daniel R."/>
        </authorList>
    </citation>
    <scope>NUCLEOTIDE SEQUENCE</scope>
</reference>
<comment type="caution">
    <text evidence="8">The sequence shown here is derived from an EMBL/GenBank/DDBJ whole genome shotgun (WGS) entry which is preliminary data.</text>
</comment>
<comment type="subcellular location">
    <subcellularLocation>
        <location evidence="1">Membrane</location>
        <topology evidence="1">Multi-pass membrane protein</topology>
    </subcellularLocation>
</comment>
<evidence type="ECO:0000313" key="8">
    <source>
        <dbReference type="EMBL" id="OIR07347.1"/>
    </source>
</evidence>
<feature type="transmembrane region" description="Helical" evidence="6">
    <location>
        <begin position="461"/>
        <end position="481"/>
    </location>
</feature>
<protein>
    <submittedName>
        <fullName evidence="8">O-antigen ligase</fullName>
    </submittedName>
</protein>
<feature type="transmembrane region" description="Helical" evidence="6">
    <location>
        <begin position="216"/>
        <end position="235"/>
    </location>
</feature>
<feature type="transmembrane region" description="Helical" evidence="6">
    <location>
        <begin position="21"/>
        <end position="44"/>
    </location>
</feature>
<dbReference type="EMBL" id="MLJW01000038">
    <property type="protein sequence ID" value="OIR07347.1"/>
    <property type="molecule type" value="Genomic_DNA"/>
</dbReference>
<dbReference type="GO" id="GO:0016874">
    <property type="term" value="F:ligase activity"/>
    <property type="evidence" value="ECO:0007669"/>
    <property type="project" value="UniProtKB-KW"/>
</dbReference>
<evidence type="ECO:0000256" key="2">
    <source>
        <dbReference type="ARBA" id="ARBA00022692"/>
    </source>
</evidence>
<keyword evidence="4 6" id="KW-0472">Membrane</keyword>
<feature type="transmembrane region" description="Helical" evidence="6">
    <location>
        <begin position="56"/>
        <end position="75"/>
    </location>
</feature>
<name>A0A1J5SHF6_9ZZZZ</name>
<feature type="domain" description="O-antigen ligase-related" evidence="7">
    <location>
        <begin position="256"/>
        <end position="417"/>
    </location>
</feature>
<dbReference type="PANTHER" id="PTHR37422:SF13">
    <property type="entry name" value="LIPOPOLYSACCHARIDE BIOSYNTHESIS PROTEIN PA4999-RELATED"/>
    <property type="match status" value="1"/>
</dbReference>
<evidence type="ECO:0000256" key="3">
    <source>
        <dbReference type="ARBA" id="ARBA00022989"/>
    </source>
</evidence>
<feature type="transmembrane region" description="Helical" evidence="6">
    <location>
        <begin position="87"/>
        <end position="105"/>
    </location>
</feature>
<evidence type="ECO:0000259" key="7">
    <source>
        <dbReference type="Pfam" id="PF04932"/>
    </source>
</evidence>
<feature type="transmembrane region" description="Helical" evidence="6">
    <location>
        <begin position="410"/>
        <end position="430"/>
    </location>
</feature>
<accession>A0A1J5SHF6</accession>
<dbReference type="Pfam" id="PF04932">
    <property type="entry name" value="Wzy_C"/>
    <property type="match status" value="1"/>
</dbReference>
<feature type="transmembrane region" description="Helical" evidence="6">
    <location>
        <begin position="272"/>
        <end position="292"/>
    </location>
</feature>
<feature type="transmembrane region" description="Helical" evidence="6">
    <location>
        <begin position="164"/>
        <end position="185"/>
    </location>
</feature>
<evidence type="ECO:0000256" key="6">
    <source>
        <dbReference type="SAM" id="Phobius"/>
    </source>
</evidence>
<keyword evidence="8" id="KW-0436">Ligase</keyword>
<dbReference type="InterPro" id="IPR007016">
    <property type="entry name" value="O-antigen_ligase-rel_domated"/>
</dbReference>
<feature type="compositionally biased region" description="Low complexity" evidence="5">
    <location>
        <begin position="1"/>
        <end position="16"/>
    </location>
</feature>
<dbReference type="AlphaFoldDB" id="A0A1J5SHF6"/>
<dbReference type="PANTHER" id="PTHR37422">
    <property type="entry name" value="TEICHURONIC ACID BIOSYNTHESIS PROTEIN TUAE"/>
    <property type="match status" value="1"/>
</dbReference>
<evidence type="ECO:0000256" key="5">
    <source>
        <dbReference type="SAM" id="MobiDB-lite"/>
    </source>
</evidence>
<dbReference type="GO" id="GO:0016020">
    <property type="term" value="C:membrane"/>
    <property type="evidence" value="ECO:0007669"/>
    <property type="project" value="UniProtKB-SubCell"/>
</dbReference>
<evidence type="ECO:0000256" key="4">
    <source>
        <dbReference type="ARBA" id="ARBA00023136"/>
    </source>
</evidence>
<evidence type="ECO:0000256" key="1">
    <source>
        <dbReference type="ARBA" id="ARBA00004141"/>
    </source>
</evidence>
<organism evidence="8">
    <name type="scientific">mine drainage metagenome</name>
    <dbReference type="NCBI Taxonomy" id="410659"/>
    <lineage>
        <taxon>unclassified sequences</taxon>
        <taxon>metagenomes</taxon>
        <taxon>ecological metagenomes</taxon>
    </lineage>
</organism>
<feature type="transmembrane region" description="Helical" evidence="6">
    <location>
        <begin position="304"/>
        <end position="324"/>
    </location>
</feature>
<feature type="region of interest" description="Disordered" evidence="5">
    <location>
        <begin position="1"/>
        <end position="21"/>
    </location>
</feature>
<proteinExistence type="predicted"/>
<sequence length="482" mass="52766">MSSASASSKYGSGQSARRSGSLPLSPLELATVVHAAVLAIAATWDFGGNDLRLRLPLLAWGSLSLGITLLALRTPRDGHRRPSRKRYLWLVPALLFNLYVAIGIFNPSQKELFDGVHKVLVTGSYVHWLPSTAVPDAAGHALWLFDCAYLTAFNLAIVIRQRRVLRALLLVLGANAVILAIFGTLQKLAGAKGLYFGLVHSTNPTFFATFIYHNHWGAYVLLSTSAALGLFWHFFRRGEREYRDIWHSPVLLGGVAILLLAATIPLCSSRSSTLLLVALLGIVALHAGIRAIRSRRSHNESAALPLVGIVAILALGCAAVFWLGRPVIKARWSLTKAQVAQMEQEGSIGSRLALYRDTIAMGRDQPVYGWGMGSYPTIFYRYNSAEPRSDLLPIFYEDAHSDWLQAFAELGFVGSSLIGLCALLPAISLVRTRVQSLLARYLVVGCGLILAYAWVEFPFGNFAVVIVWWLNFFAAVSYASLN</sequence>